<evidence type="ECO:0000256" key="8">
    <source>
        <dbReference type="PIRSR" id="PIRSR600888-3"/>
    </source>
</evidence>
<evidence type="ECO:0000256" key="3">
    <source>
        <dbReference type="ARBA" id="ARBA00012098"/>
    </source>
</evidence>
<dbReference type="EMBL" id="PGCP01000013">
    <property type="protein sequence ID" value="PJC93495.1"/>
    <property type="molecule type" value="Genomic_DNA"/>
</dbReference>
<gene>
    <name evidence="9" type="ORF">CUC44_09695</name>
</gene>
<dbReference type="AlphaFoldDB" id="A0A2M8HAD5"/>
<comment type="catalytic activity">
    <reaction evidence="1">
        <text>dTDP-4-dehydro-6-deoxy-alpha-D-glucose = dTDP-4-dehydro-beta-L-rhamnose</text>
        <dbReference type="Rhea" id="RHEA:16969"/>
        <dbReference type="ChEBI" id="CHEBI:57649"/>
        <dbReference type="ChEBI" id="CHEBI:62830"/>
        <dbReference type="EC" id="5.1.3.13"/>
    </reaction>
</comment>
<evidence type="ECO:0000256" key="1">
    <source>
        <dbReference type="ARBA" id="ARBA00001298"/>
    </source>
</evidence>
<feature type="site" description="Participates in a stacking interaction with the thymidine ring of dTDP-4-oxo-6-deoxyglucose" evidence="8">
    <location>
        <position position="23"/>
    </location>
</feature>
<dbReference type="Proteomes" id="UP000232060">
    <property type="component" value="Unassembled WGS sequence"/>
</dbReference>
<dbReference type="InterPro" id="IPR000888">
    <property type="entry name" value="RmlC-like"/>
</dbReference>
<dbReference type="EC" id="5.1.3.13" evidence="3"/>
<evidence type="ECO:0000256" key="7">
    <source>
        <dbReference type="ARBA" id="ARBA00033311"/>
    </source>
</evidence>
<name>A0A2M8HAD5_9GAMM</name>
<keyword evidence="10" id="KW-1185">Reference proteome</keyword>
<evidence type="ECO:0000256" key="2">
    <source>
        <dbReference type="ARBA" id="ARBA00001997"/>
    </source>
</evidence>
<sequence length="41" mass="4598">MDAYGFYVQSELAHVLYKCTDYYATQFEGSLNGSDPAIECP</sequence>
<dbReference type="Pfam" id="PF00908">
    <property type="entry name" value="dTDP_sugar_isom"/>
    <property type="match status" value="1"/>
</dbReference>
<reference evidence="9 10" key="1">
    <citation type="submission" date="2017-11" db="EMBL/GenBank/DDBJ databases">
        <title>Draft genome sequence of environmental isolate Aeromonas lusitania sp. nov. MDC 2473.</title>
        <authorList>
            <person name="Colston S.M."/>
            <person name="Navarro A."/>
            <person name="Martinez-Murcia A.J."/>
            <person name="Graf J."/>
        </authorList>
    </citation>
    <scope>NUCLEOTIDE SEQUENCE [LARGE SCALE GENOMIC DNA]</scope>
    <source>
        <strain evidence="9 10">MDC 2473</strain>
    </source>
</reference>
<evidence type="ECO:0000313" key="9">
    <source>
        <dbReference type="EMBL" id="PJC93495.1"/>
    </source>
</evidence>
<protein>
    <recommendedName>
        <fullName evidence="4">dTDP-4-dehydrorhamnose 3,5-epimerase</fullName>
        <ecNumber evidence="3">5.1.3.13</ecNumber>
    </recommendedName>
    <alternativeName>
        <fullName evidence="6">Thymidine diphospho-4-keto-rhamnose 3,5-epimerase</fullName>
    </alternativeName>
    <alternativeName>
        <fullName evidence="5">dTDP-4-keto-6-deoxyglucose 3,5-epimerase</fullName>
    </alternativeName>
    <alternativeName>
        <fullName evidence="7">dTDP-6-deoxy-D-xylo-4-hexulose 3,5-epimerase</fullName>
    </alternativeName>
</protein>
<evidence type="ECO:0000256" key="4">
    <source>
        <dbReference type="ARBA" id="ARBA00019595"/>
    </source>
</evidence>
<comment type="caution">
    <text evidence="9">The sequence shown here is derived from an EMBL/GenBank/DDBJ whole genome shotgun (WGS) entry which is preliminary data.</text>
</comment>
<dbReference type="GO" id="GO:0008830">
    <property type="term" value="F:dTDP-4-dehydrorhamnose 3,5-epimerase activity"/>
    <property type="evidence" value="ECO:0007669"/>
    <property type="project" value="UniProtKB-EC"/>
</dbReference>
<evidence type="ECO:0000256" key="5">
    <source>
        <dbReference type="ARBA" id="ARBA00029758"/>
    </source>
</evidence>
<dbReference type="Gene3D" id="2.60.120.10">
    <property type="entry name" value="Jelly Rolls"/>
    <property type="match status" value="1"/>
</dbReference>
<dbReference type="InterPro" id="IPR011051">
    <property type="entry name" value="RmlC_Cupin_sf"/>
</dbReference>
<dbReference type="InterPro" id="IPR014710">
    <property type="entry name" value="RmlC-like_jellyroll"/>
</dbReference>
<comment type="function">
    <text evidence="2">Catalyzes the epimerization of the C3' and C5'positions of dTDP-6-deoxy-D-xylo-4-hexulose, forming dTDP-6-deoxy-L-lyxo-4-hexulose.</text>
</comment>
<dbReference type="SUPFAM" id="SSF51182">
    <property type="entry name" value="RmlC-like cupins"/>
    <property type="match status" value="1"/>
</dbReference>
<organism evidence="9 10">
    <name type="scientific">Aeromonas lusitana</name>
    <dbReference type="NCBI Taxonomy" id="931529"/>
    <lineage>
        <taxon>Bacteria</taxon>
        <taxon>Pseudomonadati</taxon>
        <taxon>Pseudomonadota</taxon>
        <taxon>Gammaproteobacteria</taxon>
        <taxon>Aeromonadales</taxon>
        <taxon>Aeromonadaceae</taxon>
        <taxon>Aeromonas</taxon>
    </lineage>
</organism>
<evidence type="ECO:0000256" key="6">
    <source>
        <dbReference type="ARBA" id="ARBA00031424"/>
    </source>
</evidence>
<evidence type="ECO:0000313" key="10">
    <source>
        <dbReference type="Proteomes" id="UP000232060"/>
    </source>
</evidence>
<proteinExistence type="predicted"/>
<accession>A0A2M8HAD5</accession>